<organism evidence="1 2">
    <name type="scientific">Mycolicibacterium austroafricanum</name>
    <name type="common">Mycobacterium austroafricanum</name>
    <dbReference type="NCBI Taxonomy" id="39687"/>
    <lineage>
        <taxon>Bacteria</taxon>
        <taxon>Bacillati</taxon>
        <taxon>Actinomycetota</taxon>
        <taxon>Actinomycetes</taxon>
        <taxon>Mycobacteriales</taxon>
        <taxon>Mycobacteriaceae</taxon>
        <taxon>Mycolicibacterium</taxon>
    </lineage>
</organism>
<dbReference type="EMBL" id="JAUHTC010000038">
    <property type="protein sequence ID" value="MDN4518151.1"/>
    <property type="molecule type" value="Genomic_DNA"/>
</dbReference>
<keyword evidence="2" id="KW-1185">Reference proteome</keyword>
<comment type="caution">
    <text evidence="1">The sequence shown here is derived from an EMBL/GenBank/DDBJ whole genome shotgun (WGS) entry which is preliminary data.</text>
</comment>
<name>A0ABT8HBM8_MYCAO</name>
<accession>A0ABT8HBM8</accession>
<protein>
    <submittedName>
        <fullName evidence="1">Uncharacterized protein</fullName>
    </submittedName>
</protein>
<gene>
    <name evidence="1" type="ORF">QYF68_09970</name>
</gene>
<dbReference type="Proteomes" id="UP001172687">
    <property type="component" value="Unassembled WGS sequence"/>
</dbReference>
<proteinExistence type="predicted"/>
<dbReference type="RefSeq" id="WP_301161393.1">
    <property type="nucleotide sequence ID" value="NZ_JAUHTC010000038.1"/>
</dbReference>
<evidence type="ECO:0000313" key="1">
    <source>
        <dbReference type="EMBL" id="MDN4518151.1"/>
    </source>
</evidence>
<evidence type="ECO:0000313" key="2">
    <source>
        <dbReference type="Proteomes" id="UP001172687"/>
    </source>
</evidence>
<sequence length="49" mass="5726">MSAYDPEKMAEQRKLIHESMRAEFVRRAALQRNGSDGERRVVDLDHRIG</sequence>
<reference evidence="1" key="1">
    <citation type="submission" date="2023-07" db="EMBL/GenBank/DDBJ databases">
        <title>Degradation of tert-butanol by M. austroafricanum TBA100.</title>
        <authorList>
            <person name="Helbich S."/>
            <person name="Vainshtein Y."/>
        </authorList>
    </citation>
    <scope>NUCLEOTIDE SEQUENCE</scope>
    <source>
        <strain evidence="1">TBA100</strain>
    </source>
</reference>